<comment type="caution">
    <text evidence="3">The sequence shown here is derived from an EMBL/GenBank/DDBJ whole genome shotgun (WGS) entry which is preliminary data.</text>
</comment>
<evidence type="ECO:0000259" key="1">
    <source>
        <dbReference type="Pfam" id="PF08279"/>
    </source>
</evidence>
<evidence type="ECO:0000259" key="2">
    <source>
        <dbReference type="Pfam" id="PF13280"/>
    </source>
</evidence>
<gene>
    <name evidence="3" type="ORF">OOA_19139</name>
</gene>
<feature type="domain" description="Helix-turn-helix type 11" evidence="1">
    <location>
        <begin position="6"/>
        <end position="60"/>
    </location>
</feature>
<dbReference type="HOGENOM" id="CLU_041141_7_1_6"/>
<dbReference type="Pfam" id="PF13280">
    <property type="entry name" value="WYL"/>
    <property type="match status" value="1"/>
</dbReference>
<keyword evidence="4" id="KW-1185">Reference proteome</keyword>
<dbReference type="InterPro" id="IPR036388">
    <property type="entry name" value="WH-like_DNA-bd_sf"/>
</dbReference>
<sequence length="233" mass="26612">MTRTQRLLTLLQILKESRYSVTAESLASQLQISVRSIYRDIETLRCQGAEISGEAGIGYQLKSGLLLPPLMFDENELEALILGLRWVQSNADEELSTSAMRAANKINSVVKLGSQAIINQTTLFAPTTQLPHIDHAIAKALRCSLREETKANIDYEDHSGKLSSRVIWPIAIGYMKETQVLAAWCELRQSYRHFRLDRIQSYAVLNEKFPYPKHYLLERWRKEILRSDNSSCI</sequence>
<name>K8VXY6_9GAMM</name>
<dbReference type="Proteomes" id="UP000009336">
    <property type="component" value="Unassembled WGS sequence"/>
</dbReference>
<dbReference type="PANTHER" id="PTHR34580:SF3">
    <property type="entry name" value="PROTEIN PAFB"/>
    <property type="match status" value="1"/>
</dbReference>
<dbReference type="eggNOG" id="COG2378">
    <property type="taxonomic scope" value="Bacteria"/>
</dbReference>
<protein>
    <submittedName>
        <fullName evidence="3">Helix-turn-helix type 11 domain-containing protein</fullName>
    </submittedName>
</protein>
<dbReference type="OrthoDB" id="9807255at2"/>
<dbReference type="PATRIC" id="fig|1141662.3.peg.3887"/>
<dbReference type="Gene3D" id="1.10.10.10">
    <property type="entry name" value="Winged helix-like DNA-binding domain superfamily/Winged helix DNA-binding domain"/>
    <property type="match status" value="1"/>
</dbReference>
<evidence type="ECO:0000313" key="4">
    <source>
        <dbReference type="Proteomes" id="UP000009336"/>
    </source>
</evidence>
<dbReference type="PANTHER" id="PTHR34580">
    <property type="match status" value="1"/>
</dbReference>
<dbReference type="PROSITE" id="PS52050">
    <property type="entry name" value="WYL"/>
    <property type="match status" value="1"/>
</dbReference>
<dbReference type="InterPro" id="IPR036390">
    <property type="entry name" value="WH_DNA-bd_sf"/>
</dbReference>
<accession>K8VXY6</accession>
<feature type="domain" description="WYL" evidence="2">
    <location>
        <begin position="139"/>
        <end position="203"/>
    </location>
</feature>
<organism evidence="3 4">
    <name type="scientific">Providencia burhodogranariea DSM 19968</name>
    <dbReference type="NCBI Taxonomy" id="1141662"/>
    <lineage>
        <taxon>Bacteria</taxon>
        <taxon>Pseudomonadati</taxon>
        <taxon>Pseudomonadota</taxon>
        <taxon>Gammaproteobacteria</taxon>
        <taxon>Enterobacterales</taxon>
        <taxon>Morganellaceae</taxon>
        <taxon>Providencia</taxon>
    </lineage>
</organism>
<dbReference type="SUPFAM" id="SSF46785">
    <property type="entry name" value="Winged helix' DNA-binding domain"/>
    <property type="match status" value="1"/>
</dbReference>
<proteinExistence type="predicted"/>
<dbReference type="RefSeq" id="WP_008913792.1">
    <property type="nucleotide sequence ID" value="NZ_KB233227.1"/>
</dbReference>
<evidence type="ECO:0000313" key="3">
    <source>
        <dbReference type="EMBL" id="EKT53019.1"/>
    </source>
</evidence>
<dbReference type="STRING" id="1141662.OOA_19139"/>
<reference evidence="3 4" key="1">
    <citation type="journal article" date="2012" name="BMC Genomics">
        <title>Comparative genomics of bacteria in the genus Providencia isolated from wild Drosophila melanogaster.</title>
        <authorList>
            <person name="Galac M.R."/>
            <person name="Lazzaro B.P."/>
        </authorList>
    </citation>
    <scope>NUCLEOTIDE SEQUENCE [LARGE SCALE GENOMIC DNA]</scope>
    <source>
        <strain evidence="3 4">DSM 19968</strain>
    </source>
</reference>
<dbReference type="InterPro" id="IPR051534">
    <property type="entry name" value="CBASS_pafABC_assoc_protein"/>
</dbReference>
<dbReference type="InterPro" id="IPR026881">
    <property type="entry name" value="WYL_dom"/>
</dbReference>
<dbReference type="InterPro" id="IPR013196">
    <property type="entry name" value="HTH_11"/>
</dbReference>
<dbReference type="EMBL" id="AKKL01000054">
    <property type="protein sequence ID" value="EKT53019.1"/>
    <property type="molecule type" value="Genomic_DNA"/>
</dbReference>
<dbReference type="AlphaFoldDB" id="K8VXY6"/>
<dbReference type="Pfam" id="PF08279">
    <property type="entry name" value="HTH_11"/>
    <property type="match status" value="1"/>
</dbReference>